<dbReference type="Proteomes" id="UP000308652">
    <property type="component" value="Unassembled WGS sequence"/>
</dbReference>
<dbReference type="Gene3D" id="3.80.10.10">
    <property type="entry name" value="Ribonuclease Inhibitor"/>
    <property type="match status" value="1"/>
</dbReference>
<keyword evidence="4" id="KW-1185">Reference proteome</keyword>
<organism evidence="3 4">
    <name type="scientific">Crucibulum laeve</name>
    <dbReference type="NCBI Taxonomy" id="68775"/>
    <lineage>
        <taxon>Eukaryota</taxon>
        <taxon>Fungi</taxon>
        <taxon>Dikarya</taxon>
        <taxon>Basidiomycota</taxon>
        <taxon>Agaricomycotina</taxon>
        <taxon>Agaricomycetes</taxon>
        <taxon>Agaricomycetidae</taxon>
        <taxon>Agaricales</taxon>
        <taxon>Agaricineae</taxon>
        <taxon>Nidulariaceae</taxon>
        <taxon>Crucibulum</taxon>
    </lineage>
</organism>
<evidence type="ECO:0000256" key="1">
    <source>
        <dbReference type="SAM" id="Coils"/>
    </source>
</evidence>
<evidence type="ECO:0000313" key="3">
    <source>
        <dbReference type="EMBL" id="TFK38447.1"/>
    </source>
</evidence>
<dbReference type="OrthoDB" id="3249706at2759"/>
<name>A0A5C3M101_9AGAR</name>
<sequence length="514" mass="57504">MGRTLPALHPAHHLPTLPIRELDHVLDAFIPGPISNHSYQHLAAELARANAQISEIIRNCVVLRREYNAELSVMQLPPELLSEIFLWACDGDSSFPPLSLGAVCTNWRSVAWSTPRLWTSINLHLTSNRFKTQTYLLDEWLARGGTCPISIFFSSEFPLRDPDGECELPGDRAMSLLVAHSERWREVDLTIKLRQFPSLAQVSGRISRLARFSMETMDRFSVTDNLYMFEDAPRLQELCLRRTQCFFTDASFPWTQLQKLDLHGISVDQCLKTLRRAPNISFCRLQTVSASIPNGAGAAASEIISLPQLRTLDILDSHAPSIYIIMDKISAPNLTALSISPSRPSTFYPSNIIRFVLQSKCALERLSISTFYLSEADIISCVSVLPSVMTLDIALPTVSEAGDISDKFISLLGPFHQTCTPQSEPFLPNLRTFKYNGKISASARQLIDMLCSRWNCSYARDTLEGLQKSAARLESVIIKSPSSMKVPTEFKEILNALVAEGMNLSIELLGSRWI</sequence>
<accession>A0A5C3M101</accession>
<protein>
    <recommendedName>
        <fullName evidence="2">F-box domain-containing protein</fullName>
    </recommendedName>
</protein>
<dbReference type="InterPro" id="IPR032675">
    <property type="entry name" value="LRR_dom_sf"/>
</dbReference>
<proteinExistence type="predicted"/>
<dbReference type="InterPro" id="IPR001810">
    <property type="entry name" value="F-box_dom"/>
</dbReference>
<dbReference type="Pfam" id="PF12937">
    <property type="entry name" value="F-box-like"/>
    <property type="match status" value="1"/>
</dbReference>
<dbReference type="EMBL" id="ML213603">
    <property type="protein sequence ID" value="TFK38447.1"/>
    <property type="molecule type" value="Genomic_DNA"/>
</dbReference>
<dbReference type="Gene3D" id="1.20.1280.50">
    <property type="match status" value="1"/>
</dbReference>
<dbReference type="STRING" id="68775.A0A5C3M101"/>
<evidence type="ECO:0000313" key="4">
    <source>
        <dbReference type="Proteomes" id="UP000308652"/>
    </source>
</evidence>
<evidence type="ECO:0000259" key="2">
    <source>
        <dbReference type="Pfam" id="PF12937"/>
    </source>
</evidence>
<feature type="domain" description="F-box" evidence="2">
    <location>
        <begin position="75"/>
        <end position="123"/>
    </location>
</feature>
<reference evidence="3 4" key="1">
    <citation type="journal article" date="2019" name="Nat. Ecol. Evol.">
        <title>Megaphylogeny resolves global patterns of mushroom evolution.</title>
        <authorList>
            <person name="Varga T."/>
            <person name="Krizsan K."/>
            <person name="Foldi C."/>
            <person name="Dima B."/>
            <person name="Sanchez-Garcia M."/>
            <person name="Sanchez-Ramirez S."/>
            <person name="Szollosi G.J."/>
            <person name="Szarkandi J.G."/>
            <person name="Papp V."/>
            <person name="Albert L."/>
            <person name="Andreopoulos W."/>
            <person name="Angelini C."/>
            <person name="Antonin V."/>
            <person name="Barry K.W."/>
            <person name="Bougher N.L."/>
            <person name="Buchanan P."/>
            <person name="Buyck B."/>
            <person name="Bense V."/>
            <person name="Catcheside P."/>
            <person name="Chovatia M."/>
            <person name="Cooper J."/>
            <person name="Damon W."/>
            <person name="Desjardin D."/>
            <person name="Finy P."/>
            <person name="Geml J."/>
            <person name="Haridas S."/>
            <person name="Hughes K."/>
            <person name="Justo A."/>
            <person name="Karasinski D."/>
            <person name="Kautmanova I."/>
            <person name="Kiss B."/>
            <person name="Kocsube S."/>
            <person name="Kotiranta H."/>
            <person name="LaButti K.M."/>
            <person name="Lechner B.E."/>
            <person name="Liimatainen K."/>
            <person name="Lipzen A."/>
            <person name="Lukacs Z."/>
            <person name="Mihaltcheva S."/>
            <person name="Morgado L.N."/>
            <person name="Niskanen T."/>
            <person name="Noordeloos M.E."/>
            <person name="Ohm R.A."/>
            <person name="Ortiz-Santana B."/>
            <person name="Ovrebo C."/>
            <person name="Racz N."/>
            <person name="Riley R."/>
            <person name="Savchenko A."/>
            <person name="Shiryaev A."/>
            <person name="Soop K."/>
            <person name="Spirin V."/>
            <person name="Szebenyi C."/>
            <person name="Tomsovsky M."/>
            <person name="Tulloss R.E."/>
            <person name="Uehling J."/>
            <person name="Grigoriev I.V."/>
            <person name="Vagvolgyi C."/>
            <person name="Papp T."/>
            <person name="Martin F.M."/>
            <person name="Miettinen O."/>
            <person name="Hibbett D.S."/>
            <person name="Nagy L.G."/>
        </authorList>
    </citation>
    <scope>NUCLEOTIDE SEQUENCE [LARGE SCALE GENOMIC DNA]</scope>
    <source>
        <strain evidence="3 4">CBS 166.37</strain>
    </source>
</reference>
<dbReference type="SUPFAM" id="SSF52047">
    <property type="entry name" value="RNI-like"/>
    <property type="match status" value="1"/>
</dbReference>
<dbReference type="AlphaFoldDB" id="A0A5C3M101"/>
<gene>
    <name evidence="3" type="ORF">BDQ12DRAFT_112644</name>
</gene>
<feature type="coiled-coil region" evidence="1">
    <location>
        <begin position="39"/>
        <end position="66"/>
    </location>
</feature>
<keyword evidence="1" id="KW-0175">Coiled coil</keyword>